<sequence>MILSSFSSNNSTIEIKESVTESSETSASSAEVSPAPDGADATEPGQSPGSGGDGMNGGDGGNGYGWDPSTLSPEERHEYELHERLKNADTTTMSPEEQEKLERDAQQYAVDKVRKYTQ</sequence>
<feature type="region of interest" description="Disordered" evidence="1">
    <location>
        <begin position="1"/>
        <end position="118"/>
    </location>
</feature>
<feature type="compositionally biased region" description="Basic and acidic residues" evidence="1">
    <location>
        <begin position="97"/>
        <end position="118"/>
    </location>
</feature>
<gene>
    <name evidence="2" type="ORF">Cocul_01433</name>
</gene>
<dbReference type="Proteomes" id="UP000050517">
    <property type="component" value="Unassembled WGS sequence"/>
</dbReference>
<dbReference type="AlphaFoldDB" id="A0A0Q0YQ96"/>
<name>A0A0Q0YQ96_9CORY</name>
<dbReference type="PATRIC" id="fig|1544416.3.peg.1438"/>
<feature type="compositionally biased region" description="Gly residues" evidence="1">
    <location>
        <begin position="48"/>
        <end position="64"/>
    </location>
</feature>
<evidence type="ECO:0000256" key="1">
    <source>
        <dbReference type="SAM" id="MobiDB-lite"/>
    </source>
</evidence>
<feature type="compositionally biased region" description="Low complexity" evidence="1">
    <location>
        <begin position="20"/>
        <end position="33"/>
    </location>
</feature>
<keyword evidence="3" id="KW-1185">Reference proteome</keyword>
<reference evidence="2 3" key="1">
    <citation type="submission" date="2015-10" db="EMBL/GenBank/DDBJ databases">
        <title>Corynebacteirum lowii and Corynebacterium oculi species nova, derived from human clinical disease and and emended description of Corynebacterium mastiditis.</title>
        <authorList>
            <person name="Bernard K."/>
            <person name="Pacheco A.L."/>
            <person name="Mcdougall C."/>
            <person name="Burtx T."/>
            <person name="Weibe D."/>
            <person name="Tyler S."/>
            <person name="Olson A.B."/>
            <person name="Cnockaert M."/>
            <person name="Eguchi H."/>
            <person name="Kuwahara T."/>
            <person name="Nakayama-Imaohji H."/>
            <person name="Boudewijins M."/>
            <person name="Van Hoecke F."/>
            <person name="Bernier A.-M."/>
            <person name="Vandamme P."/>
        </authorList>
    </citation>
    <scope>NUCLEOTIDE SEQUENCE [LARGE SCALE GENOMIC DNA]</scope>
    <source>
        <strain evidence="2 3">NML 130210</strain>
    </source>
</reference>
<dbReference type="EMBL" id="LKST01000002">
    <property type="protein sequence ID" value="KQB84625.1"/>
    <property type="molecule type" value="Genomic_DNA"/>
</dbReference>
<dbReference type="STRING" id="1544416.Cocul_01433"/>
<accession>A0A0Q0YQ96</accession>
<feature type="compositionally biased region" description="Polar residues" evidence="1">
    <location>
        <begin position="1"/>
        <end position="10"/>
    </location>
</feature>
<comment type="caution">
    <text evidence="2">The sequence shown here is derived from an EMBL/GenBank/DDBJ whole genome shotgun (WGS) entry which is preliminary data.</text>
</comment>
<evidence type="ECO:0000313" key="3">
    <source>
        <dbReference type="Proteomes" id="UP000050517"/>
    </source>
</evidence>
<organism evidence="2 3">
    <name type="scientific">Corynebacterium oculi</name>
    <dbReference type="NCBI Taxonomy" id="1544416"/>
    <lineage>
        <taxon>Bacteria</taxon>
        <taxon>Bacillati</taxon>
        <taxon>Actinomycetota</taxon>
        <taxon>Actinomycetes</taxon>
        <taxon>Mycobacteriales</taxon>
        <taxon>Corynebacteriaceae</taxon>
        <taxon>Corynebacterium</taxon>
    </lineage>
</organism>
<evidence type="ECO:0000313" key="2">
    <source>
        <dbReference type="EMBL" id="KQB84625.1"/>
    </source>
</evidence>
<feature type="compositionally biased region" description="Basic and acidic residues" evidence="1">
    <location>
        <begin position="73"/>
        <end position="87"/>
    </location>
</feature>
<proteinExistence type="predicted"/>
<protein>
    <submittedName>
        <fullName evidence="2">Uncharacterized protein</fullName>
    </submittedName>
</protein>